<keyword evidence="3" id="KW-1185">Reference proteome</keyword>
<accession>A0A5S9IPW3</accession>
<dbReference type="AlphaFoldDB" id="A0A5S9IPW3"/>
<gene>
    <name evidence="2" type="ORF">UABAM_03803</name>
</gene>
<dbReference type="SUPFAM" id="SSF141371">
    <property type="entry name" value="PilZ domain-like"/>
    <property type="match status" value="1"/>
</dbReference>
<dbReference type="Gene3D" id="2.40.10.220">
    <property type="entry name" value="predicted glycosyltransferase like domains"/>
    <property type="match status" value="1"/>
</dbReference>
<dbReference type="GO" id="GO:0035438">
    <property type="term" value="F:cyclic-di-GMP binding"/>
    <property type="evidence" value="ECO:0007669"/>
    <property type="project" value="InterPro"/>
</dbReference>
<reference evidence="2 3" key="1">
    <citation type="submission" date="2019-08" db="EMBL/GenBank/DDBJ databases">
        <title>Complete genome sequence of Candidatus Uab amorphum.</title>
        <authorList>
            <person name="Shiratori T."/>
            <person name="Suzuki S."/>
            <person name="Kakizawa Y."/>
            <person name="Ishida K."/>
        </authorList>
    </citation>
    <scope>NUCLEOTIDE SEQUENCE [LARGE SCALE GENOMIC DNA]</scope>
    <source>
        <strain evidence="2 3">SRT547</strain>
    </source>
</reference>
<dbReference type="Proteomes" id="UP000326354">
    <property type="component" value="Chromosome"/>
</dbReference>
<name>A0A5S9IPW3_UABAM</name>
<dbReference type="OrthoDB" id="5432596at2"/>
<dbReference type="RefSeq" id="WP_151969540.1">
    <property type="nucleotide sequence ID" value="NZ_AP019860.1"/>
</dbReference>
<dbReference type="Pfam" id="PF07238">
    <property type="entry name" value="PilZ"/>
    <property type="match status" value="1"/>
</dbReference>
<feature type="domain" description="PilZ" evidence="1">
    <location>
        <begin position="27"/>
        <end position="112"/>
    </location>
</feature>
<protein>
    <recommendedName>
        <fullName evidence="1">PilZ domain-containing protein</fullName>
    </recommendedName>
</protein>
<dbReference type="KEGG" id="uam:UABAM_03803"/>
<evidence type="ECO:0000259" key="1">
    <source>
        <dbReference type="Pfam" id="PF07238"/>
    </source>
</evidence>
<proteinExistence type="predicted"/>
<evidence type="ECO:0000313" key="2">
    <source>
        <dbReference type="EMBL" id="BBM85436.1"/>
    </source>
</evidence>
<organism evidence="2 3">
    <name type="scientific">Uabimicrobium amorphum</name>
    <dbReference type="NCBI Taxonomy" id="2596890"/>
    <lineage>
        <taxon>Bacteria</taxon>
        <taxon>Pseudomonadati</taxon>
        <taxon>Planctomycetota</taxon>
        <taxon>Candidatus Uabimicrobiia</taxon>
        <taxon>Candidatus Uabimicrobiales</taxon>
        <taxon>Candidatus Uabimicrobiaceae</taxon>
        <taxon>Candidatus Uabimicrobium</taxon>
    </lineage>
</organism>
<sequence length="118" mass="13274">MTGNDPKDRRSVSRIDSINFVSYQYMDEEQNAKVEGLGRTLDISLKGIKLEVPNDKIPKDELYLYIALEEAVIEVPAAIAHIAASKEGFSEVGIRFENISRGNELVLEKFLRETTSLD</sequence>
<dbReference type="InterPro" id="IPR009875">
    <property type="entry name" value="PilZ_domain"/>
</dbReference>
<evidence type="ECO:0000313" key="3">
    <source>
        <dbReference type="Proteomes" id="UP000326354"/>
    </source>
</evidence>
<dbReference type="EMBL" id="AP019860">
    <property type="protein sequence ID" value="BBM85436.1"/>
    <property type="molecule type" value="Genomic_DNA"/>
</dbReference>